<gene>
    <name evidence="1" type="ORF">GCM10010280_32350</name>
</gene>
<reference evidence="1" key="1">
    <citation type="journal article" date="2014" name="Int. J. Syst. Evol. Microbiol.">
        <title>Complete genome sequence of Corynebacterium casei LMG S-19264T (=DSM 44701T), isolated from a smear-ripened cheese.</title>
        <authorList>
            <consortium name="US DOE Joint Genome Institute (JGI-PGF)"/>
            <person name="Walter F."/>
            <person name="Albersmeier A."/>
            <person name="Kalinowski J."/>
            <person name="Ruckert C."/>
        </authorList>
    </citation>
    <scope>NUCLEOTIDE SEQUENCE</scope>
    <source>
        <strain evidence="1">JCM 4403</strain>
    </source>
</reference>
<name>A0A918BNU6_9ACTN</name>
<accession>A0A918BNU6</accession>
<protein>
    <submittedName>
        <fullName evidence="1">Uncharacterized protein</fullName>
    </submittedName>
</protein>
<evidence type="ECO:0000313" key="2">
    <source>
        <dbReference type="Proteomes" id="UP000656732"/>
    </source>
</evidence>
<evidence type="ECO:0000313" key="1">
    <source>
        <dbReference type="EMBL" id="GGQ82967.1"/>
    </source>
</evidence>
<reference evidence="1" key="2">
    <citation type="submission" date="2020-09" db="EMBL/GenBank/DDBJ databases">
        <authorList>
            <person name="Sun Q."/>
            <person name="Ohkuma M."/>
        </authorList>
    </citation>
    <scope>NUCLEOTIDE SEQUENCE</scope>
    <source>
        <strain evidence="1">JCM 4403</strain>
    </source>
</reference>
<dbReference type="AlphaFoldDB" id="A0A918BNU6"/>
<sequence>MPRLICIRDIRIAREVSTDSLRRRPERIQAKYTERLGVLLSIAVAVVVPEIYSALVRHAYRRGACAIPVFRRGDHRGDTVPAHGGYRRTAPEGDMTWLLEP</sequence>
<dbReference type="EMBL" id="BMTU01000005">
    <property type="protein sequence ID" value="GGQ82967.1"/>
    <property type="molecule type" value="Genomic_DNA"/>
</dbReference>
<dbReference type="Proteomes" id="UP000656732">
    <property type="component" value="Unassembled WGS sequence"/>
</dbReference>
<comment type="caution">
    <text evidence="1">The sequence shown here is derived from an EMBL/GenBank/DDBJ whole genome shotgun (WGS) entry which is preliminary data.</text>
</comment>
<keyword evidence="2" id="KW-1185">Reference proteome</keyword>
<organism evidence="1 2">
    <name type="scientific">Streptomyces pilosus</name>
    <dbReference type="NCBI Taxonomy" id="28893"/>
    <lineage>
        <taxon>Bacteria</taxon>
        <taxon>Bacillati</taxon>
        <taxon>Actinomycetota</taxon>
        <taxon>Actinomycetes</taxon>
        <taxon>Kitasatosporales</taxon>
        <taxon>Streptomycetaceae</taxon>
        <taxon>Streptomyces</taxon>
    </lineage>
</organism>
<proteinExistence type="predicted"/>